<evidence type="ECO:0000256" key="4">
    <source>
        <dbReference type="SAM" id="Phobius"/>
    </source>
</evidence>
<keyword evidence="2" id="KW-0285">Flavoprotein</keyword>
<protein>
    <submittedName>
        <fullName evidence="6">Flavin reductase</fullName>
    </submittedName>
</protein>
<evidence type="ECO:0000313" key="7">
    <source>
        <dbReference type="Proteomes" id="UP001254165"/>
    </source>
</evidence>
<dbReference type="SUPFAM" id="SSF50475">
    <property type="entry name" value="FMN-binding split barrel"/>
    <property type="match status" value="1"/>
</dbReference>
<dbReference type="Gene3D" id="2.30.110.10">
    <property type="entry name" value="Electron Transport, Fmn-binding Protein, Chain A"/>
    <property type="match status" value="1"/>
</dbReference>
<dbReference type="PANTHER" id="PTHR43567">
    <property type="entry name" value="FLAVOREDOXIN-RELATED-RELATED"/>
    <property type="match status" value="1"/>
</dbReference>
<evidence type="ECO:0000256" key="1">
    <source>
        <dbReference type="ARBA" id="ARBA00001917"/>
    </source>
</evidence>
<dbReference type="SMART" id="SM00903">
    <property type="entry name" value="Flavin_Reduct"/>
    <property type="match status" value="1"/>
</dbReference>
<feature type="domain" description="Flavin reductase like" evidence="5">
    <location>
        <begin position="5"/>
        <end position="153"/>
    </location>
</feature>
<evidence type="ECO:0000256" key="2">
    <source>
        <dbReference type="ARBA" id="ARBA00022630"/>
    </source>
</evidence>
<dbReference type="RefSeq" id="WP_315625318.1">
    <property type="nucleotide sequence ID" value="NZ_JAUHMF010000002.1"/>
</dbReference>
<dbReference type="EMBL" id="JAUHMF010000002">
    <property type="protein sequence ID" value="MDT8898655.1"/>
    <property type="molecule type" value="Genomic_DNA"/>
</dbReference>
<organism evidence="6 7">
    <name type="scientific">Thermanaerothrix solaris</name>
    <dbReference type="NCBI Taxonomy" id="3058434"/>
    <lineage>
        <taxon>Bacteria</taxon>
        <taxon>Bacillati</taxon>
        <taxon>Chloroflexota</taxon>
        <taxon>Anaerolineae</taxon>
        <taxon>Anaerolineales</taxon>
        <taxon>Anaerolineaceae</taxon>
        <taxon>Thermanaerothrix</taxon>
    </lineage>
</organism>
<feature type="transmembrane region" description="Helical" evidence="4">
    <location>
        <begin position="6"/>
        <end position="27"/>
    </location>
</feature>
<name>A0ABU3NP83_9CHLR</name>
<reference evidence="6 7" key="1">
    <citation type="submission" date="2023-07" db="EMBL/GenBank/DDBJ databases">
        <title>Novel species of Thermanaerothrix with wide hydrolytic capabilities.</title>
        <authorList>
            <person name="Zayulina K.S."/>
            <person name="Podosokorskaya O.A."/>
            <person name="Elcheninov A.G."/>
        </authorList>
    </citation>
    <scope>NUCLEOTIDE SEQUENCE [LARGE SCALE GENOMIC DNA]</scope>
    <source>
        <strain evidence="6 7">4228-RoL</strain>
    </source>
</reference>
<evidence type="ECO:0000259" key="5">
    <source>
        <dbReference type="SMART" id="SM00903"/>
    </source>
</evidence>
<sequence length="172" mass="19907">MQYTSWFYPMHLALLAVGENFIPIAWWTPISKTPFRFLFAVDKNNYTLALLREKGEAALCFLAWEERAWIVQAGYLSGRQVSKSQQLGISLRPARHLATTKLPERSLAVFELRVHELPLDGDHVVFTGDVIHAEGEAEAKERPILFLGFRDFATLGERWRFEPRPKRRKKIP</sequence>
<dbReference type="Pfam" id="PF01613">
    <property type="entry name" value="Flavin_Reduct"/>
    <property type="match status" value="1"/>
</dbReference>
<evidence type="ECO:0000313" key="6">
    <source>
        <dbReference type="EMBL" id="MDT8898655.1"/>
    </source>
</evidence>
<comment type="similarity">
    <text evidence="3">Belongs to the flavoredoxin family.</text>
</comment>
<dbReference type="Proteomes" id="UP001254165">
    <property type="component" value="Unassembled WGS sequence"/>
</dbReference>
<proteinExistence type="inferred from homology"/>
<keyword evidence="4" id="KW-0472">Membrane</keyword>
<dbReference type="InterPro" id="IPR012349">
    <property type="entry name" value="Split_barrel_FMN-bd"/>
</dbReference>
<keyword evidence="4" id="KW-0812">Transmembrane</keyword>
<comment type="caution">
    <text evidence="6">The sequence shown here is derived from an EMBL/GenBank/DDBJ whole genome shotgun (WGS) entry which is preliminary data.</text>
</comment>
<gene>
    <name evidence="6" type="ORF">QYE77_10265</name>
</gene>
<dbReference type="InterPro" id="IPR002563">
    <property type="entry name" value="Flavin_Rdtase-like_dom"/>
</dbReference>
<accession>A0ABU3NP83</accession>
<evidence type="ECO:0000256" key="3">
    <source>
        <dbReference type="ARBA" id="ARBA00038054"/>
    </source>
</evidence>
<dbReference type="InterPro" id="IPR052174">
    <property type="entry name" value="Flavoredoxin"/>
</dbReference>
<comment type="cofactor">
    <cofactor evidence="1">
        <name>FMN</name>
        <dbReference type="ChEBI" id="CHEBI:58210"/>
    </cofactor>
</comment>
<keyword evidence="4" id="KW-1133">Transmembrane helix</keyword>
<dbReference type="PANTHER" id="PTHR43567:SF1">
    <property type="entry name" value="FLAVOREDOXIN"/>
    <property type="match status" value="1"/>
</dbReference>
<keyword evidence="7" id="KW-1185">Reference proteome</keyword>